<proteinExistence type="predicted"/>
<evidence type="ECO:0000256" key="2">
    <source>
        <dbReference type="SAM" id="Coils"/>
    </source>
</evidence>
<accession>A0ABP0I9N3</accession>
<dbReference type="PANTHER" id="PTHR32385:SF15">
    <property type="entry name" value="INOSITOL PHOSPHOCERAMIDE MANNOSYLTRANSFERASE 1"/>
    <property type="match status" value="1"/>
</dbReference>
<keyword evidence="4" id="KW-0732">Signal</keyword>
<feature type="compositionally biased region" description="Basic and acidic residues" evidence="3">
    <location>
        <begin position="451"/>
        <end position="473"/>
    </location>
</feature>
<sequence length="483" mass="55148">MHFRGPWPLITFVAFSLLLLWHNFDAAEQWSGRKGNLVLNELKEEIEKHRKEIADLHRDVEDVRRSMSSMGSHEEMAEDAEGEVQKGQCNIFAMWNYPSGPPMFIQKNLESWVHYSQGRCRFPWLINETNIREFIPDLPAEYDRMPPDYDAAKSDVVRYALLYHHGGIYLDTDFLVARDLSPVLDRIEDHDIVSYTTTGQACHRGTFSSNFLAGRKGSSVFEAIWNAQKEALSNHCDDKLPANDRKVCCSDDLERPCHIPWAGIGENVAHPVLKNMLMMRTGIKIYCFEGKDSFVPQNFLDILKKHPKLDDAVKAFQRSGVTNPLERLMYHLFASQGFGADHDGATLFDPSTFVGHLYRKSVGSFTEIPRDPLDDGPGFICANDGDTCKCNGKVFYGRRFQNDGNGVRAELKDLIKKRYVVKEVHGRVQCTVDVFGDPIFTVPKHCVCQPRDEASRSGHDENIEKRRQNRKDTLQPGNFLSRF</sequence>
<dbReference type="SUPFAM" id="SSF53448">
    <property type="entry name" value="Nucleotide-diphospho-sugar transferases"/>
    <property type="match status" value="1"/>
</dbReference>
<organism evidence="5 6">
    <name type="scientific">Durusdinium trenchii</name>
    <dbReference type="NCBI Taxonomy" id="1381693"/>
    <lineage>
        <taxon>Eukaryota</taxon>
        <taxon>Sar</taxon>
        <taxon>Alveolata</taxon>
        <taxon>Dinophyceae</taxon>
        <taxon>Suessiales</taxon>
        <taxon>Symbiodiniaceae</taxon>
        <taxon>Durusdinium</taxon>
    </lineage>
</organism>
<feature type="chain" id="PRO_5045123892" evidence="4">
    <location>
        <begin position="27"/>
        <end position="483"/>
    </location>
</feature>
<keyword evidence="1" id="KW-0808">Transferase</keyword>
<name>A0ABP0I9N3_9DINO</name>
<dbReference type="Pfam" id="PF04488">
    <property type="entry name" value="Gly_transf_sug"/>
    <property type="match status" value="1"/>
</dbReference>
<dbReference type="PANTHER" id="PTHR32385">
    <property type="entry name" value="MANNOSYL PHOSPHORYLINOSITOL CERAMIDE SYNTHASE"/>
    <property type="match status" value="1"/>
</dbReference>
<keyword evidence="2" id="KW-0175">Coiled coil</keyword>
<dbReference type="InterPro" id="IPR029044">
    <property type="entry name" value="Nucleotide-diphossugar_trans"/>
</dbReference>
<evidence type="ECO:0000313" key="6">
    <source>
        <dbReference type="Proteomes" id="UP001642484"/>
    </source>
</evidence>
<evidence type="ECO:0000256" key="3">
    <source>
        <dbReference type="SAM" id="MobiDB-lite"/>
    </source>
</evidence>
<dbReference type="EMBL" id="CAXAMN010002348">
    <property type="protein sequence ID" value="CAK8999297.1"/>
    <property type="molecule type" value="Genomic_DNA"/>
</dbReference>
<evidence type="ECO:0000256" key="4">
    <source>
        <dbReference type="SAM" id="SignalP"/>
    </source>
</evidence>
<reference evidence="5 6" key="1">
    <citation type="submission" date="2024-02" db="EMBL/GenBank/DDBJ databases">
        <authorList>
            <person name="Chen Y."/>
            <person name="Shah S."/>
            <person name="Dougan E. K."/>
            <person name="Thang M."/>
            <person name="Chan C."/>
        </authorList>
    </citation>
    <scope>NUCLEOTIDE SEQUENCE [LARGE SCALE GENOMIC DNA]</scope>
</reference>
<dbReference type="InterPro" id="IPR051706">
    <property type="entry name" value="Glycosyltransferase_domain"/>
</dbReference>
<evidence type="ECO:0000256" key="1">
    <source>
        <dbReference type="ARBA" id="ARBA00022679"/>
    </source>
</evidence>
<dbReference type="Gene3D" id="3.90.550.20">
    <property type="match status" value="1"/>
</dbReference>
<dbReference type="InterPro" id="IPR007577">
    <property type="entry name" value="GlycoTrfase_DXD_sugar-bd_CS"/>
</dbReference>
<gene>
    <name evidence="5" type="ORF">CCMP2556_LOCUS5608</name>
</gene>
<feature type="signal peptide" evidence="4">
    <location>
        <begin position="1"/>
        <end position="26"/>
    </location>
</feature>
<protein>
    <submittedName>
        <fullName evidence="5">Uncharacterized protein</fullName>
    </submittedName>
</protein>
<keyword evidence="6" id="KW-1185">Reference proteome</keyword>
<feature type="coiled-coil region" evidence="2">
    <location>
        <begin position="39"/>
        <end position="66"/>
    </location>
</feature>
<dbReference type="Proteomes" id="UP001642484">
    <property type="component" value="Unassembled WGS sequence"/>
</dbReference>
<feature type="region of interest" description="Disordered" evidence="3">
    <location>
        <begin position="451"/>
        <end position="483"/>
    </location>
</feature>
<comment type="caution">
    <text evidence="5">The sequence shown here is derived from an EMBL/GenBank/DDBJ whole genome shotgun (WGS) entry which is preliminary data.</text>
</comment>
<evidence type="ECO:0000313" key="5">
    <source>
        <dbReference type="EMBL" id="CAK8999297.1"/>
    </source>
</evidence>